<evidence type="ECO:0000313" key="1">
    <source>
        <dbReference type="EMBL" id="KAG5525715.1"/>
    </source>
</evidence>
<name>A0AAV6ICZ7_9ERIC</name>
<accession>A0AAV6ICZ7</accession>
<proteinExistence type="predicted"/>
<comment type="caution">
    <text evidence="1">The sequence shown here is derived from an EMBL/GenBank/DDBJ whole genome shotgun (WGS) entry which is preliminary data.</text>
</comment>
<dbReference type="Proteomes" id="UP000823749">
    <property type="component" value="Chromosome 11"/>
</dbReference>
<evidence type="ECO:0000313" key="2">
    <source>
        <dbReference type="Proteomes" id="UP000823749"/>
    </source>
</evidence>
<reference evidence="1" key="1">
    <citation type="submission" date="2020-08" db="EMBL/GenBank/DDBJ databases">
        <title>Plant Genome Project.</title>
        <authorList>
            <person name="Zhang R.-G."/>
        </authorList>
    </citation>
    <scope>NUCLEOTIDE SEQUENCE</scope>
    <source>
        <strain evidence="1">WSP0</strain>
        <tissue evidence="1">Leaf</tissue>
    </source>
</reference>
<gene>
    <name evidence="1" type="ORF">RHGRI_032122</name>
</gene>
<dbReference type="AlphaFoldDB" id="A0AAV6ICZ7"/>
<dbReference type="EMBL" id="JACTNZ010000011">
    <property type="protein sequence ID" value="KAG5525715.1"/>
    <property type="molecule type" value="Genomic_DNA"/>
</dbReference>
<organism evidence="1 2">
    <name type="scientific">Rhododendron griersonianum</name>
    <dbReference type="NCBI Taxonomy" id="479676"/>
    <lineage>
        <taxon>Eukaryota</taxon>
        <taxon>Viridiplantae</taxon>
        <taxon>Streptophyta</taxon>
        <taxon>Embryophyta</taxon>
        <taxon>Tracheophyta</taxon>
        <taxon>Spermatophyta</taxon>
        <taxon>Magnoliopsida</taxon>
        <taxon>eudicotyledons</taxon>
        <taxon>Gunneridae</taxon>
        <taxon>Pentapetalae</taxon>
        <taxon>asterids</taxon>
        <taxon>Ericales</taxon>
        <taxon>Ericaceae</taxon>
        <taxon>Ericoideae</taxon>
        <taxon>Rhodoreae</taxon>
        <taxon>Rhododendron</taxon>
    </lineage>
</organism>
<sequence length="80" mass="8973">MRPTAVNISESPKITNCGVIQKMEITLFSSTYEFLLLFSIRAAKTMEKVATKRPNPILCRGWIPDSWPVIFLAKGTKKAS</sequence>
<protein>
    <submittedName>
        <fullName evidence="1">Uncharacterized protein</fullName>
    </submittedName>
</protein>
<keyword evidence="2" id="KW-1185">Reference proteome</keyword>